<protein>
    <submittedName>
        <fullName evidence="2">Uncharacterized protein</fullName>
    </submittedName>
</protein>
<sequence length="74" mass="8371">MYVKMRTTRTWTLRPYEASLFLGIGFGLFLRSLGGRRRRPPFGGPKPSVGYHSGRARILTLCQRPMDQGTVSGR</sequence>
<name>A0A5D2SZ64_GOSMU</name>
<feature type="transmembrane region" description="Helical" evidence="1">
    <location>
        <begin position="12"/>
        <end position="30"/>
    </location>
</feature>
<evidence type="ECO:0000313" key="3">
    <source>
        <dbReference type="Proteomes" id="UP000323597"/>
    </source>
</evidence>
<reference evidence="2 3" key="1">
    <citation type="submission" date="2019-07" db="EMBL/GenBank/DDBJ databases">
        <title>WGS assembly of Gossypium mustelinum.</title>
        <authorList>
            <person name="Chen Z.J."/>
            <person name="Sreedasyam A."/>
            <person name="Ando A."/>
            <person name="Song Q."/>
            <person name="De L."/>
            <person name="Hulse-Kemp A."/>
            <person name="Ding M."/>
            <person name="Ye W."/>
            <person name="Kirkbride R."/>
            <person name="Jenkins J."/>
            <person name="Plott C."/>
            <person name="Lovell J."/>
            <person name="Lin Y.-M."/>
            <person name="Vaughn R."/>
            <person name="Liu B."/>
            <person name="Li W."/>
            <person name="Simpson S."/>
            <person name="Scheffler B."/>
            <person name="Saski C."/>
            <person name="Grover C."/>
            <person name="Hu G."/>
            <person name="Conover J."/>
            <person name="Carlson J."/>
            <person name="Shu S."/>
            <person name="Boston L."/>
            <person name="Williams M."/>
            <person name="Peterson D."/>
            <person name="Mcgee K."/>
            <person name="Jones D."/>
            <person name="Wendel J."/>
            <person name="Stelly D."/>
            <person name="Grimwood J."/>
            <person name="Schmutz J."/>
        </authorList>
    </citation>
    <scope>NUCLEOTIDE SEQUENCE [LARGE SCALE GENOMIC DNA]</scope>
    <source>
        <strain evidence="2">1408120.09</strain>
    </source>
</reference>
<dbReference type="PANTHER" id="PTHR48245:SF1">
    <property type="match status" value="1"/>
</dbReference>
<proteinExistence type="predicted"/>
<keyword evidence="3" id="KW-1185">Reference proteome</keyword>
<evidence type="ECO:0000313" key="2">
    <source>
        <dbReference type="EMBL" id="TYI58207.1"/>
    </source>
</evidence>
<dbReference type="EMBL" id="CM017659">
    <property type="protein sequence ID" value="TYI58207.1"/>
    <property type="molecule type" value="Genomic_DNA"/>
</dbReference>
<gene>
    <name evidence="2" type="ORF">E1A91_D11G338800v1</name>
</gene>
<keyword evidence="1" id="KW-0812">Transmembrane</keyword>
<evidence type="ECO:0000256" key="1">
    <source>
        <dbReference type="SAM" id="Phobius"/>
    </source>
</evidence>
<accession>A0A5D2SZ64</accession>
<keyword evidence="1" id="KW-0472">Membrane</keyword>
<keyword evidence="1" id="KW-1133">Transmembrane helix</keyword>
<dbReference type="Proteomes" id="UP000323597">
    <property type="component" value="Chromosome D11"/>
</dbReference>
<organism evidence="2 3">
    <name type="scientific">Gossypium mustelinum</name>
    <name type="common">Cotton</name>
    <name type="synonym">Gossypium caicoense</name>
    <dbReference type="NCBI Taxonomy" id="34275"/>
    <lineage>
        <taxon>Eukaryota</taxon>
        <taxon>Viridiplantae</taxon>
        <taxon>Streptophyta</taxon>
        <taxon>Embryophyta</taxon>
        <taxon>Tracheophyta</taxon>
        <taxon>Spermatophyta</taxon>
        <taxon>Magnoliopsida</taxon>
        <taxon>eudicotyledons</taxon>
        <taxon>Gunneridae</taxon>
        <taxon>Pentapetalae</taxon>
        <taxon>rosids</taxon>
        <taxon>malvids</taxon>
        <taxon>Malvales</taxon>
        <taxon>Malvaceae</taxon>
        <taxon>Malvoideae</taxon>
        <taxon>Gossypium</taxon>
    </lineage>
</organism>
<dbReference type="AlphaFoldDB" id="A0A5D2SZ64"/>
<dbReference type="PANTHER" id="PTHR48245">
    <property type="match status" value="1"/>
</dbReference>